<gene>
    <name evidence="1" type="ORF">C0Q92_29550</name>
</gene>
<name>A0A126YGG9_9ACTN</name>
<sequence length="832" mass="88842">MVNRSPGGRRLPAHHAVLGKHPGRTMGYEVLRSSLPGDRAGDYLWRAAATGAPEGRDPEGALPWRVFLAASDTRPTPACARVETSWDGTTDGTGAPGYTWQLALFDWPDVSDTALTWTGIDRALSALPTGGPGGEEPAAVTVPETSAAELADLVDELGFPWAAGVAALLLDGRQVALTPSPGRPLPDVAERVRVLDAICSLLPYACRSWLSAATWTGQADHDLRLFFAPAVRQGQSTAVYGGAPPPGPRGDAARGYLRGLLALRAKSGDTHGLVRHLLAATGPATPAPEPYGTLKALREADLLDTVVEEIGAGAGEPAEAARVLQRHPADSLDDRRLAVLTGYLVAHVREARAGALLAAQWSGRLCAVLVAQVLAAGDPARSFERAQRYLGVVHAEVEPHRPGSFADLFHALLDAPSPPEDWAGSLIYMAEDQWGRATDRADRLLLGDEAVARTWLRYLLKNRRRSLQPLARLVRRAHGEGSPAATPGWLRFAAVLLGGDAEATTARDAADFAEVSDQGWRTTLDIAREQRRPEALRAMWPGLWRAARSDRTLGEAVARLVPADGRHDGSVAADADLFCAATGTGGPGMPRLAQLSEKGQLPAYVAALINRCASDGELRRLAVDALLAGPPGPRGWQVTEQLAAAVPGAFLGLVCDTVHDRLTGRGRPLADLDVPPYLMRHVAARYDLGWLRPVGEFRRAAESGAPYEELARLLLEAGVPGRLPAQLLDAVAGWTVTEGSGGLEQVARAMDAAAPGSPGLRLYGALTRDDRHPGLRERLTEHSRHQRAWHEAVLAELWHRRPGTPPAAVPAAEGERPGLFRKMGRVVPGRRR</sequence>
<dbReference type="AlphaFoldDB" id="A0A126YGG9"/>
<accession>A0A126YGG9</accession>
<evidence type="ECO:0000313" key="1">
    <source>
        <dbReference type="EMBL" id="RZE16101.1"/>
    </source>
</evidence>
<comment type="caution">
    <text evidence="1">The sequence shown here is derived from an EMBL/GenBank/DDBJ whole genome shotgun (WGS) entry which is preliminary data.</text>
</comment>
<reference evidence="1 2" key="1">
    <citation type="submission" date="2017-12" db="EMBL/GenBank/DDBJ databases">
        <title>Population genomics insights into the ecological differentiation and adaptive evolution in streptomycetes.</title>
        <authorList>
            <person name="Li Y."/>
            <person name="Huang Y."/>
        </authorList>
    </citation>
    <scope>NUCLEOTIDE SEQUENCE [LARGE SCALE GENOMIC DNA]</scope>
    <source>
        <strain evidence="1 2">NBRC 100770</strain>
    </source>
</reference>
<dbReference type="EMBL" id="PKLL01000028">
    <property type="protein sequence ID" value="RZE16101.1"/>
    <property type="molecule type" value="Genomic_DNA"/>
</dbReference>
<protein>
    <submittedName>
        <fullName evidence="1">Uncharacterized protein</fullName>
    </submittedName>
</protein>
<proteinExistence type="predicted"/>
<dbReference type="Proteomes" id="UP000292693">
    <property type="component" value="Unassembled WGS sequence"/>
</dbReference>
<organism evidence="1 2">
    <name type="scientific">Streptomyces albidoflavus</name>
    <dbReference type="NCBI Taxonomy" id="1886"/>
    <lineage>
        <taxon>Bacteria</taxon>
        <taxon>Bacillati</taxon>
        <taxon>Actinomycetota</taxon>
        <taxon>Actinomycetes</taxon>
        <taxon>Kitasatosporales</taxon>
        <taxon>Streptomycetaceae</taxon>
        <taxon>Streptomyces</taxon>
        <taxon>Streptomyces albidoflavus group</taxon>
    </lineage>
</organism>
<dbReference type="RefSeq" id="WP_031177416.1">
    <property type="nucleotide sequence ID" value="NZ_CP014485.1"/>
</dbReference>
<evidence type="ECO:0000313" key="2">
    <source>
        <dbReference type="Proteomes" id="UP000292693"/>
    </source>
</evidence>